<reference evidence="1" key="1">
    <citation type="submission" date="2022-10" db="EMBL/GenBank/DDBJ databases">
        <title>Complete Genome of Trichothecium roseum strain YXFP-22015, a Plant Pathogen Isolated from Citrus.</title>
        <authorList>
            <person name="Wang Y."/>
            <person name="Zhu L."/>
        </authorList>
    </citation>
    <scope>NUCLEOTIDE SEQUENCE</scope>
    <source>
        <strain evidence="1">YXFP-22015</strain>
    </source>
</reference>
<proteinExistence type="predicted"/>
<dbReference type="EMBL" id="CM047941">
    <property type="protein sequence ID" value="KAI9902407.1"/>
    <property type="molecule type" value="Genomic_DNA"/>
</dbReference>
<sequence length="604" mass="67838">MSDHASGSNSRGPKHGRPGGGGGGGGKPANRRGFGSQRNKGKGKAQYQRGSGPRDGDRGAAATASNGRGGDDEDNGKRKADEDWRELKRRRTTKDGTEYVPDEKPNPFSQAEIEAEERRPKRKVAVMIGYAGTGYKGMQANRDEPTIERDLFRAFVAAGAISKANANDPKKSSLIRCARTDKGVHAAGNLISLKLIIEDEDVVRNINDNLPPQIRVWGIERTSNAFNCYHACDSRWYEYLMPSYCLLPPHPQSYLGKKVRDLAREHGYEATLDEKMADVKDWWSELDDKEIQPFLATLDPEIRNLVMQRMHVDEGWAQRVNEEAAEQNGKGVEEKEEGKEEEKDGSRENVGDEAAASAKVQNGQSPMDFALRDLKNIVVGAKRRYRISKERLDRLQDVLTRYEGTNNFHNFTINKSFRDPSAKRHIKSFVANPKPIIIGGTEWLSLKVHGQSFMMHQIRKMVGLASLVVRCGTDPARVRECYQEQKIAIPKAPSLGLLLERPVFDSYNYRAVDQLGRNRLDFSAYEAELEKFKQEQIYNRIFEVEDKDAQFNSFFTQIDQFKQNHFLWVTAGGREVAKLTAGGDQAAVDRQLGDEDEDPEGGEG</sequence>
<dbReference type="Proteomes" id="UP001163324">
    <property type="component" value="Chromosome 2"/>
</dbReference>
<evidence type="ECO:0000313" key="2">
    <source>
        <dbReference type="Proteomes" id="UP001163324"/>
    </source>
</evidence>
<organism evidence="1 2">
    <name type="scientific">Trichothecium roseum</name>
    <dbReference type="NCBI Taxonomy" id="47278"/>
    <lineage>
        <taxon>Eukaryota</taxon>
        <taxon>Fungi</taxon>
        <taxon>Dikarya</taxon>
        <taxon>Ascomycota</taxon>
        <taxon>Pezizomycotina</taxon>
        <taxon>Sordariomycetes</taxon>
        <taxon>Hypocreomycetidae</taxon>
        <taxon>Hypocreales</taxon>
        <taxon>Hypocreales incertae sedis</taxon>
        <taxon>Trichothecium</taxon>
    </lineage>
</organism>
<gene>
    <name evidence="1" type="ORF">N3K66_001759</name>
</gene>
<accession>A0ACC0V940</accession>
<name>A0ACC0V940_9HYPO</name>
<protein>
    <submittedName>
        <fullName evidence="1">Uncharacterized protein</fullName>
    </submittedName>
</protein>
<keyword evidence="2" id="KW-1185">Reference proteome</keyword>
<evidence type="ECO:0000313" key="1">
    <source>
        <dbReference type="EMBL" id="KAI9902407.1"/>
    </source>
</evidence>
<comment type="caution">
    <text evidence="1">The sequence shown here is derived from an EMBL/GenBank/DDBJ whole genome shotgun (WGS) entry which is preliminary data.</text>
</comment>